<feature type="transmembrane region" description="Helical" evidence="5">
    <location>
        <begin position="52"/>
        <end position="77"/>
    </location>
</feature>
<dbReference type="Proteomes" id="UP000006558">
    <property type="component" value="Chromosome"/>
</dbReference>
<evidence type="ECO:0000256" key="1">
    <source>
        <dbReference type="ARBA" id="ARBA00004141"/>
    </source>
</evidence>
<evidence type="ECO:0000256" key="2">
    <source>
        <dbReference type="ARBA" id="ARBA00022692"/>
    </source>
</evidence>
<dbReference type="EMBL" id="CP000702">
    <property type="protein sequence ID" value="ABQ47484.1"/>
    <property type="molecule type" value="Genomic_DNA"/>
</dbReference>
<dbReference type="GO" id="GO:0140359">
    <property type="term" value="F:ABC-type transporter activity"/>
    <property type="evidence" value="ECO:0007669"/>
    <property type="project" value="InterPro"/>
</dbReference>
<keyword evidence="2 5" id="KW-0812">Transmembrane</keyword>
<dbReference type="InterPro" id="IPR000412">
    <property type="entry name" value="ABC_2_transport"/>
</dbReference>
<evidence type="ECO:0000313" key="8">
    <source>
        <dbReference type="Proteomes" id="UP000006558"/>
    </source>
</evidence>
<keyword evidence="5" id="KW-1003">Cell membrane</keyword>
<feature type="transmembrane region" description="Helical" evidence="5">
    <location>
        <begin position="133"/>
        <end position="159"/>
    </location>
</feature>
<feature type="transmembrane region" description="Helical" evidence="5">
    <location>
        <begin position="219"/>
        <end position="240"/>
    </location>
</feature>
<comment type="similarity">
    <text evidence="5">Belongs to the ABC-2 integral membrane protein family.</text>
</comment>
<feature type="transmembrane region" description="Helical" evidence="5">
    <location>
        <begin position="105"/>
        <end position="127"/>
    </location>
</feature>
<evidence type="ECO:0000256" key="4">
    <source>
        <dbReference type="ARBA" id="ARBA00023136"/>
    </source>
</evidence>
<evidence type="ECO:0000256" key="3">
    <source>
        <dbReference type="ARBA" id="ARBA00022989"/>
    </source>
</evidence>
<dbReference type="PROSITE" id="PS51012">
    <property type="entry name" value="ABC_TM2"/>
    <property type="match status" value="1"/>
</dbReference>
<comment type="subcellular location">
    <subcellularLocation>
        <location evidence="5">Cell membrane</location>
        <topology evidence="5">Multi-pass membrane protein</topology>
    </subcellularLocation>
    <subcellularLocation>
        <location evidence="1">Membrane</location>
        <topology evidence="1">Multi-pass membrane protein</topology>
    </subcellularLocation>
</comment>
<evidence type="ECO:0000313" key="7">
    <source>
        <dbReference type="EMBL" id="ABQ47484.1"/>
    </source>
</evidence>
<sequence>MRLLRHFWISYKGVSLWLNWKAYAAEKIINPIFRLLFYSTLLAYGYKTLHDARAFIIANIMALSSISVFKGLGIIFFSERDQGSLIFFVVSPSSKFKVMLKKMPFHIIDALATVILGLAVSFCFLKLDPSITASLFAHMTIGVLALSSFGMTVAALGLLTRDINMLLGVAEMLVFILSGASFPIERLPVFFRWLSQLLPLSRSVESIIYALQGFKMKAWISSAWEAAVGLAYLVLAYFTLRLIEFAARKYGNIDMY</sequence>
<dbReference type="InterPro" id="IPR051784">
    <property type="entry name" value="Nod_factor_ABC_transporter"/>
</dbReference>
<dbReference type="GO" id="GO:0043190">
    <property type="term" value="C:ATP-binding cassette (ABC) transporter complex"/>
    <property type="evidence" value="ECO:0007669"/>
    <property type="project" value="InterPro"/>
</dbReference>
<dbReference type="HOGENOM" id="CLU_088257_0_0_0"/>
<dbReference type="RefSeq" id="WP_011943918.1">
    <property type="nucleotide sequence ID" value="NC_009486.1"/>
</dbReference>
<reference evidence="8" key="1">
    <citation type="submission" date="2007-05" db="EMBL/GenBank/DDBJ databases">
        <title>Complete sequence of Thermotoga petrophila RKU-1.</title>
        <authorList>
            <consortium name="US DOE Joint Genome Institute"/>
            <person name="Copeland A."/>
            <person name="Lucas S."/>
            <person name="Lapidus A."/>
            <person name="Barry K."/>
            <person name="Glavina del Rio T."/>
            <person name="Dalin E."/>
            <person name="Tice H."/>
            <person name="Pitluck S."/>
            <person name="Sims D."/>
            <person name="Brettin T."/>
            <person name="Bruce D."/>
            <person name="Detter J.C."/>
            <person name="Han C."/>
            <person name="Tapia R."/>
            <person name="Schmutz J."/>
            <person name="Larimer F."/>
            <person name="Land M."/>
            <person name="Hauser L."/>
            <person name="Kyrpides N."/>
            <person name="Mikhailova N."/>
            <person name="Nelson K."/>
            <person name="Gogarten J.P."/>
            <person name="Noll K."/>
            <person name="Richardson P."/>
        </authorList>
    </citation>
    <scope>NUCLEOTIDE SEQUENCE [LARGE SCALE GENOMIC DNA]</scope>
    <source>
        <strain evidence="8">ATCC BAA-488 / DSM 13995 / JCM 10881 / RKU-1</strain>
    </source>
</reference>
<dbReference type="InterPro" id="IPR013525">
    <property type="entry name" value="ABC2_TM"/>
</dbReference>
<gene>
    <name evidence="7" type="ordered locus">Tpet_1474</name>
</gene>
<keyword evidence="5" id="KW-0813">Transport</keyword>
<dbReference type="Pfam" id="PF01061">
    <property type="entry name" value="ABC2_membrane"/>
    <property type="match status" value="1"/>
</dbReference>
<accession>A5IMR1</accession>
<evidence type="ECO:0000259" key="6">
    <source>
        <dbReference type="PROSITE" id="PS51012"/>
    </source>
</evidence>
<organism evidence="7 8">
    <name type="scientific">Thermotoga petrophila (strain ATCC BAA-488 / DSM 13995 / JCM 10881 / RKU-1)</name>
    <dbReference type="NCBI Taxonomy" id="390874"/>
    <lineage>
        <taxon>Bacteria</taxon>
        <taxon>Thermotogati</taxon>
        <taxon>Thermotogota</taxon>
        <taxon>Thermotogae</taxon>
        <taxon>Thermotogales</taxon>
        <taxon>Thermotogaceae</taxon>
        <taxon>Thermotoga</taxon>
    </lineage>
</organism>
<dbReference type="KEGG" id="tpt:Tpet_1474"/>
<evidence type="ECO:0000256" key="5">
    <source>
        <dbReference type="RuleBase" id="RU361157"/>
    </source>
</evidence>
<dbReference type="PANTHER" id="PTHR43229:SF6">
    <property type="entry name" value="ABC-TYPE MULTIDRUG TRANSPORT SYSTEM, PERMEASE COMPONENT"/>
    <property type="match status" value="1"/>
</dbReference>
<keyword evidence="3 5" id="KW-1133">Transmembrane helix</keyword>
<keyword evidence="4 5" id="KW-0472">Membrane</keyword>
<dbReference type="AlphaFoldDB" id="A5IMR1"/>
<reference evidence="7 8" key="2">
    <citation type="journal article" date="2009" name="Proc. Natl. Acad. Sci. U.S.A.">
        <title>On the chimeric nature, thermophilic origin, and phylogenetic placement of the Thermotogales.</title>
        <authorList>
            <person name="Zhaxybayeva O."/>
            <person name="Swithers K.S."/>
            <person name="Lapierre P."/>
            <person name="Fournier G.P."/>
            <person name="Bickhart D.M."/>
            <person name="DeBoy R.T."/>
            <person name="Nelson K.E."/>
            <person name="Nesbo C.L."/>
            <person name="Doolittle W.F."/>
            <person name="Gogarten J.P."/>
            <person name="Noll K.M."/>
        </authorList>
    </citation>
    <scope>NUCLEOTIDE SEQUENCE [LARGE SCALE GENOMIC DNA]</scope>
    <source>
        <strain evidence="8">ATCC BAA-488 / DSM 13995 / JCM 10881 / RKU-1</strain>
    </source>
</reference>
<dbReference type="eggNOG" id="COG0842">
    <property type="taxonomic scope" value="Bacteria"/>
</dbReference>
<feature type="domain" description="ABC transmembrane type-2" evidence="6">
    <location>
        <begin position="22"/>
        <end position="243"/>
    </location>
</feature>
<protein>
    <recommendedName>
        <fullName evidence="5">Transport permease protein</fullName>
    </recommendedName>
</protein>
<name>A5IMR1_THEP1</name>
<proteinExistence type="inferred from homology"/>
<comment type="caution">
    <text evidence="5">Lacks conserved residue(s) required for the propagation of feature annotation.</text>
</comment>
<dbReference type="InterPro" id="IPR047817">
    <property type="entry name" value="ABC2_TM_bact-type"/>
</dbReference>
<dbReference type="STRING" id="390874.Tpet_1474"/>
<dbReference type="PIRSF" id="PIRSF006648">
    <property type="entry name" value="DrrB"/>
    <property type="match status" value="1"/>
</dbReference>
<dbReference type="PANTHER" id="PTHR43229">
    <property type="entry name" value="NODULATION PROTEIN J"/>
    <property type="match status" value="1"/>
</dbReference>